<gene>
    <name evidence="1" type="ORF">S01H1_49184</name>
</gene>
<proteinExistence type="predicted"/>
<dbReference type="EMBL" id="BARS01031619">
    <property type="protein sequence ID" value="GAG20198.1"/>
    <property type="molecule type" value="Genomic_DNA"/>
</dbReference>
<protein>
    <submittedName>
        <fullName evidence="1">Uncharacterized protein</fullName>
    </submittedName>
</protein>
<reference evidence="1" key="1">
    <citation type="journal article" date="2014" name="Front. Microbiol.">
        <title>High frequency of phylogenetically diverse reductive dehalogenase-homologous genes in deep subseafloor sedimentary metagenomes.</title>
        <authorList>
            <person name="Kawai M."/>
            <person name="Futagami T."/>
            <person name="Toyoda A."/>
            <person name="Takaki Y."/>
            <person name="Nishi S."/>
            <person name="Hori S."/>
            <person name="Arai W."/>
            <person name="Tsubouchi T."/>
            <person name="Morono Y."/>
            <person name="Uchiyama I."/>
            <person name="Ito T."/>
            <person name="Fujiyama A."/>
            <person name="Inagaki F."/>
            <person name="Takami H."/>
        </authorList>
    </citation>
    <scope>NUCLEOTIDE SEQUENCE</scope>
    <source>
        <strain evidence="1">Expedition CK06-06</strain>
    </source>
</reference>
<organism evidence="1">
    <name type="scientific">marine sediment metagenome</name>
    <dbReference type="NCBI Taxonomy" id="412755"/>
    <lineage>
        <taxon>unclassified sequences</taxon>
        <taxon>metagenomes</taxon>
        <taxon>ecological metagenomes</taxon>
    </lineage>
</organism>
<comment type="caution">
    <text evidence="1">The sequence shown here is derived from an EMBL/GenBank/DDBJ whole genome shotgun (WGS) entry which is preliminary data.</text>
</comment>
<name>X0W6E9_9ZZZZ</name>
<evidence type="ECO:0000313" key="1">
    <source>
        <dbReference type="EMBL" id="GAG20198.1"/>
    </source>
</evidence>
<sequence>MGMKSKSKEVICPKCSAAMRYTWTSMKRHTSKEGRLKCKQCPYLFSKEKTEEIDLDVGGKRMVNYGI</sequence>
<accession>X0W6E9</accession>
<dbReference type="AlphaFoldDB" id="X0W6E9"/>